<dbReference type="EMBL" id="JARKIF010000012">
    <property type="protein sequence ID" value="KAJ7625949.1"/>
    <property type="molecule type" value="Genomic_DNA"/>
</dbReference>
<sequence>MENQEENSRETLGTHQYPLRCPVLEPPPAHLQRDHDSWDSSCTYASHTPYSGVRADRMVSTASVPETRVNSERRGMHSTYDMSPRDDPSVAQKSAKVSIAISTKDTQRSALVKKGGFSGRQGVVSLSKGSKEEEAKLQHRLESQQDFETTHDLCRQIAVFLSLLAPIRRLPPEVLSKIIIQPTLHFTASKDADTNIGPPKFMGRGSSPVAAVSFH</sequence>
<accession>A0AAD7FLM2</accession>
<evidence type="ECO:0000256" key="1">
    <source>
        <dbReference type="SAM" id="MobiDB-lite"/>
    </source>
</evidence>
<name>A0AAD7FLM2_9AGAR</name>
<keyword evidence="3" id="KW-1185">Reference proteome</keyword>
<proteinExistence type="predicted"/>
<feature type="region of interest" description="Disordered" evidence="1">
    <location>
        <begin position="1"/>
        <end position="35"/>
    </location>
</feature>
<evidence type="ECO:0000313" key="2">
    <source>
        <dbReference type="EMBL" id="KAJ7625949.1"/>
    </source>
</evidence>
<organism evidence="2 3">
    <name type="scientific">Roridomyces roridus</name>
    <dbReference type="NCBI Taxonomy" id="1738132"/>
    <lineage>
        <taxon>Eukaryota</taxon>
        <taxon>Fungi</taxon>
        <taxon>Dikarya</taxon>
        <taxon>Basidiomycota</taxon>
        <taxon>Agaricomycotina</taxon>
        <taxon>Agaricomycetes</taxon>
        <taxon>Agaricomycetidae</taxon>
        <taxon>Agaricales</taxon>
        <taxon>Marasmiineae</taxon>
        <taxon>Mycenaceae</taxon>
        <taxon>Roridomyces</taxon>
    </lineage>
</organism>
<reference evidence="2" key="1">
    <citation type="submission" date="2023-03" db="EMBL/GenBank/DDBJ databases">
        <title>Massive genome expansion in bonnet fungi (Mycena s.s.) driven by repeated elements and novel gene families across ecological guilds.</title>
        <authorList>
            <consortium name="Lawrence Berkeley National Laboratory"/>
            <person name="Harder C.B."/>
            <person name="Miyauchi S."/>
            <person name="Viragh M."/>
            <person name="Kuo A."/>
            <person name="Thoen E."/>
            <person name="Andreopoulos B."/>
            <person name="Lu D."/>
            <person name="Skrede I."/>
            <person name="Drula E."/>
            <person name="Henrissat B."/>
            <person name="Morin E."/>
            <person name="Kohler A."/>
            <person name="Barry K."/>
            <person name="LaButti K."/>
            <person name="Morin E."/>
            <person name="Salamov A."/>
            <person name="Lipzen A."/>
            <person name="Mereny Z."/>
            <person name="Hegedus B."/>
            <person name="Baldrian P."/>
            <person name="Stursova M."/>
            <person name="Weitz H."/>
            <person name="Taylor A."/>
            <person name="Grigoriev I.V."/>
            <person name="Nagy L.G."/>
            <person name="Martin F."/>
            <person name="Kauserud H."/>
        </authorList>
    </citation>
    <scope>NUCLEOTIDE SEQUENCE</scope>
    <source>
        <strain evidence="2">9284</strain>
    </source>
</reference>
<comment type="caution">
    <text evidence="2">The sequence shown here is derived from an EMBL/GenBank/DDBJ whole genome shotgun (WGS) entry which is preliminary data.</text>
</comment>
<dbReference type="Proteomes" id="UP001221142">
    <property type="component" value="Unassembled WGS sequence"/>
</dbReference>
<evidence type="ECO:0000313" key="3">
    <source>
        <dbReference type="Proteomes" id="UP001221142"/>
    </source>
</evidence>
<protein>
    <submittedName>
        <fullName evidence="2">Uncharacterized protein</fullName>
    </submittedName>
</protein>
<gene>
    <name evidence="2" type="ORF">FB45DRAFT_1005211</name>
</gene>
<dbReference type="AlphaFoldDB" id="A0AAD7FLM2"/>